<gene>
    <name evidence="2" type="ORF">BST96_12660</name>
</gene>
<keyword evidence="3" id="KW-1185">Reference proteome</keyword>
<evidence type="ECO:0000313" key="2">
    <source>
        <dbReference type="EMBL" id="ARN74891.1"/>
    </source>
</evidence>
<accession>A0A1X9NCK9</accession>
<keyword evidence="1" id="KW-0812">Transmembrane</keyword>
<dbReference type="STRING" id="716816.BST96_12660"/>
<reference evidence="2 3" key="1">
    <citation type="submission" date="2016-11" db="EMBL/GenBank/DDBJ databases">
        <title>Trade-off between light-utilization and light-protection in marine flavobacteria.</title>
        <authorList>
            <person name="Kumagai Y."/>
        </authorList>
    </citation>
    <scope>NUCLEOTIDE SEQUENCE [LARGE SCALE GENOMIC DNA]</scope>
    <source>
        <strain evidence="2 3">NBRC 107125</strain>
    </source>
</reference>
<keyword evidence="1" id="KW-0472">Membrane</keyword>
<dbReference type="EMBL" id="CP019343">
    <property type="protein sequence ID" value="ARN74891.1"/>
    <property type="molecule type" value="Genomic_DNA"/>
</dbReference>
<proteinExistence type="predicted"/>
<dbReference type="AlphaFoldDB" id="A0A1X9NCK9"/>
<feature type="transmembrane region" description="Helical" evidence="1">
    <location>
        <begin position="7"/>
        <end position="32"/>
    </location>
</feature>
<dbReference type="KEGG" id="osg:BST96_12660"/>
<dbReference type="RefSeq" id="WP_085759058.1">
    <property type="nucleotide sequence ID" value="NZ_CP019343.1"/>
</dbReference>
<keyword evidence="1" id="KW-1133">Transmembrane helix</keyword>
<dbReference type="Proteomes" id="UP000193450">
    <property type="component" value="Chromosome"/>
</dbReference>
<feature type="transmembrane region" description="Helical" evidence="1">
    <location>
        <begin position="70"/>
        <end position="90"/>
    </location>
</feature>
<name>A0A1X9NCK9_9GAMM</name>
<evidence type="ECO:0000256" key="1">
    <source>
        <dbReference type="SAM" id="Phobius"/>
    </source>
</evidence>
<organism evidence="2 3">
    <name type="scientific">Oceanicoccus sagamiensis</name>
    <dbReference type="NCBI Taxonomy" id="716816"/>
    <lineage>
        <taxon>Bacteria</taxon>
        <taxon>Pseudomonadati</taxon>
        <taxon>Pseudomonadota</taxon>
        <taxon>Gammaproteobacteria</taxon>
        <taxon>Cellvibrionales</taxon>
        <taxon>Spongiibacteraceae</taxon>
        <taxon>Oceanicoccus</taxon>
    </lineage>
</organism>
<sequence length="97" mass="11035">MKSIRDTIIFLSLVYVCFSDVDLMLSIVLFAFGSLALRYYGFVRVYPLGDDEEINKEIKLLLKDELKANYHLFFLGCAFAVVIAAIYLLIQDLGLMA</sequence>
<protein>
    <submittedName>
        <fullName evidence="2">Uncharacterized protein</fullName>
    </submittedName>
</protein>
<evidence type="ECO:0000313" key="3">
    <source>
        <dbReference type="Proteomes" id="UP000193450"/>
    </source>
</evidence>